<gene>
    <name evidence="3" type="ORF">DI536_12680</name>
</gene>
<keyword evidence="1" id="KW-0472">Membrane</keyword>
<dbReference type="EMBL" id="QFQP01000009">
    <property type="protein sequence ID" value="PZR13597.1"/>
    <property type="molecule type" value="Genomic_DNA"/>
</dbReference>
<comment type="caution">
    <text evidence="3">The sequence shown here is derived from an EMBL/GenBank/DDBJ whole genome shotgun (WGS) entry which is preliminary data.</text>
</comment>
<evidence type="ECO:0000259" key="2">
    <source>
        <dbReference type="Pfam" id="PF00487"/>
    </source>
</evidence>
<dbReference type="GO" id="GO:0006629">
    <property type="term" value="P:lipid metabolic process"/>
    <property type="evidence" value="ECO:0007669"/>
    <property type="project" value="InterPro"/>
</dbReference>
<accession>A0A2W5TIF8</accession>
<evidence type="ECO:0000313" key="3">
    <source>
        <dbReference type="EMBL" id="PZR13597.1"/>
    </source>
</evidence>
<feature type="transmembrane region" description="Helical" evidence="1">
    <location>
        <begin position="186"/>
        <end position="210"/>
    </location>
</feature>
<feature type="transmembrane region" description="Helical" evidence="1">
    <location>
        <begin position="122"/>
        <end position="144"/>
    </location>
</feature>
<evidence type="ECO:0000313" key="4">
    <source>
        <dbReference type="Proteomes" id="UP000249061"/>
    </source>
</evidence>
<organism evidence="3 4">
    <name type="scientific">Archangium gephyra</name>
    <dbReference type="NCBI Taxonomy" id="48"/>
    <lineage>
        <taxon>Bacteria</taxon>
        <taxon>Pseudomonadati</taxon>
        <taxon>Myxococcota</taxon>
        <taxon>Myxococcia</taxon>
        <taxon>Myxococcales</taxon>
        <taxon>Cystobacterineae</taxon>
        <taxon>Archangiaceae</taxon>
        <taxon>Archangium</taxon>
    </lineage>
</organism>
<dbReference type="Proteomes" id="UP000249061">
    <property type="component" value="Unassembled WGS sequence"/>
</dbReference>
<dbReference type="Pfam" id="PF00487">
    <property type="entry name" value="FA_desaturase"/>
    <property type="match status" value="1"/>
</dbReference>
<keyword evidence="1" id="KW-0812">Transmembrane</keyword>
<protein>
    <submittedName>
        <fullName evidence="3">Fatty acid desaturase</fullName>
    </submittedName>
</protein>
<proteinExistence type="predicted"/>
<feature type="domain" description="Fatty acid desaturase" evidence="2">
    <location>
        <begin position="34"/>
        <end position="272"/>
    </location>
</feature>
<keyword evidence="1" id="KW-1133">Transmembrane helix</keyword>
<feature type="transmembrane region" description="Helical" evidence="1">
    <location>
        <begin position="12"/>
        <end position="29"/>
    </location>
</feature>
<dbReference type="InterPro" id="IPR005804">
    <property type="entry name" value="FA_desaturase_dom"/>
</dbReference>
<dbReference type="AlphaFoldDB" id="A0A2W5TIF8"/>
<sequence length="292" mass="33259">MKAETIPSRLNSVLLLAASLVSGGALWVASRGPWWATVLAALVFSYSANATFSLLHEAVHGVLFEHATVNTWAGRFAAAWFPTGFSLQRAFHLNHHAHNRGPSERFDYLQPGESRWLKNAQWYSILTGLYWVFAIFGGLAWLFAPFAFALGRGDKRFAKQTASATYFEAIRSLPPVVSRLEVLASWAFQVTLFFTLELNVVGWLACYAAFGWQWSALQYADHAYSPLDAHDGAWDLRVPRLHRWLFLNYHLHRAHHRSPRTPWIHLPARADADGPSWWSVYRSMWRGPRELP</sequence>
<evidence type="ECO:0000256" key="1">
    <source>
        <dbReference type="SAM" id="Phobius"/>
    </source>
</evidence>
<reference evidence="3 4" key="1">
    <citation type="submission" date="2017-08" db="EMBL/GenBank/DDBJ databases">
        <title>Infants hospitalized years apart are colonized by the same room-sourced microbial strains.</title>
        <authorList>
            <person name="Brooks B."/>
            <person name="Olm M.R."/>
            <person name="Firek B.A."/>
            <person name="Baker R."/>
            <person name="Thomas B.C."/>
            <person name="Morowitz M.J."/>
            <person name="Banfield J.F."/>
        </authorList>
    </citation>
    <scope>NUCLEOTIDE SEQUENCE [LARGE SCALE GENOMIC DNA]</scope>
    <source>
        <strain evidence="3">S2_003_000_R2_14</strain>
    </source>
</reference>
<name>A0A2W5TIF8_9BACT</name>
<feature type="transmembrane region" description="Helical" evidence="1">
    <location>
        <begin position="35"/>
        <end position="55"/>
    </location>
</feature>